<dbReference type="GO" id="GO:0003700">
    <property type="term" value="F:DNA-binding transcription factor activity"/>
    <property type="evidence" value="ECO:0007669"/>
    <property type="project" value="TreeGrafter"/>
</dbReference>
<evidence type="ECO:0000313" key="6">
    <source>
        <dbReference type="EMBL" id="RIQ10841.1"/>
    </source>
</evidence>
<dbReference type="InterPro" id="IPR001647">
    <property type="entry name" value="HTH_TetR"/>
</dbReference>
<dbReference type="SUPFAM" id="SSF46689">
    <property type="entry name" value="Homeodomain-like"/>
    <property type="match status" value="1"/>
</dbReference>
<protein>
    <submittedName>
        <fullName evidence="6">TetR/AcrR family transcriptional regulator</fullName>
    </submittedName>
</protein>
<evidence type="ECO:0000256" key="2">
    <source>
        <dbReference type="ARBA" id="ARBA00023125"/>
    </source>
</evidence>
<dbReference type="Gene3D" id="1.10.357.10">
    <property type="entry name" value="Tetracycline Repressor, domain 2"/>
    <property type="match status" value="1"/>
</dbReference>
<dbReference type="PANTHER" id="PTHR30055">
    <property type="entry name" value="HTH-TYPE TRANSCRIPTIONAL REGULATOR RUTR"/>
    <property type="match status" value="1"/>
</dbReference>
<feature type="DNA-binding region" description="H-T-H motif" evidence="4">
    <location>
        <begin position="24"/>
        <end position="43"/>
    </location>
</feature>
<name>A0A418KFW2_9ACTN</name>
<comment type="caution">
    <text evidence="6">The sequence shown here is derived from an EMBL/GenBank/DDBJ whole genome shotgun (WGS) entry which is preliminary data.</text>
</comment>
<dbReference type="InterPro" id="IPR009057">
    <property type="entry name" value="Homeodomain-like_sf"/>
</dbReference>
<accession>A0A418KFW2</accession>
<dbReference type="InterPro" id="IPR050109">
    <property type="entry name" value="HTH-type_TetR-like_transc_reg"/>
</dbReference>
<keyword evidence="2 4" id="KW-0238">DNA-binding</keyword>
<sequence length="239" mass="25562">MDTRQRIIEATAELLRSAQPGGVSTRDICRAAGITPPTLYHHFGDKEGLYDAVAAYGFDTYLNGRRSLSHSADPVEILIFAWDAHIEFGLTHPSLYTLMFGSGRTDADTPAALRSRSIFTDILARVARAGRLRIDIDQATLVLEAAVVGTTLQAIRSGHDPAVAAHLRTTVLASLVTGIAGDNVDATLTSAASQLAASLDEADGSVLKPVEMALLKEWLRLLATATVDPRVRSVAREST</sequence>
<dbReference type="EMBL" id="QUAL01000441">
    <property type="protein sequence ID" value="RIQ10841.1"/>
    <property type="molecule type" value="Genomic_DNA"/>
</dbReference>
<dbReference type="InterPro" id="IPR025996">
    <property type="entry name" value="MT1864/Rv1816-like_C"/>
</dbReference>
<gene>
    <name evidence="6" type="ORF">DY240_31135</name>
</gene>
<feature type="domain" description="HTH tetR-type" evidence="5">
    <location>
        <begin position="1"/>
        <end position="61"/>
    </location>
</feature>
<dbReference type="AlphaFoldDB" id="A0A418KFW2"/>
<keyword evidence="1" id="KW-0805">Transcription regulation</keyword>
<dbReference type="InterPro" id="IPR036271">
    <property type="entry name" value="Tet_transcr_reg_TetR-rel_C_sf"/>
</dbReference>
<evidence type="ECO:0000256" key="3">
    <source>
        <dbReference type="ARBA" id="ARBA00023163"/>
    </source>
</evidence>
<dbReference type="Pfam" id="PF13305">
    <property type="entry name" value="TetR_C_33"/>
    <property type="match status" value="1"/>
</dbReference>
<dbReference type="RefSeq" id="WP_119663524.1">
    <property type="nucleotide sequence ID" value="NZ_QUAL01000441.1"/>
</dbReference>
<reference evidence="6 7" key="1">
    <citation type="submission" date="2018-09" db="EMBL/GenBank/DDBJ databases">
        <title>Isolation, diversity and antifungal activity of actinobacteria from wheat.</title>
        <authorList>
            <person name="Han C."/>
        </authorList>
    </citation>
    <scope>NUCLEOTIDE SEQUENCE [LARGE SCALE GENOMIC DNA]</scope>
    <source>
        <strain evidence="6 7">NEAU-YY265</strain>
    </source>
</reference>
<dbReference type="PRINTS" id="PR00455">
    <property type="entry name" value="HTHTETR"/>
</dbReference>
<evidence type="ECO:0000259" key="5">
    <source>
        <dbReference type="PROSITE" id="PS50977"/>
    </source>
</evidence>
<evidence type="ECO:0000256" key="1">
    <source>
        <dbReference type="ARBA" id="ARBA00023015"/>
    </source>
</evidence>
<evidence type="ECO:0000313" key="7">
    <source>
        <dbReference type="Proteomes" id="UP000284057"/>
    </source>
</evidence>
<evidence type="ECO:0000256" key="4">
    <source>
        <dbReference type="PROSITE-ProRule" id="PRU00335"/>
    </source>
</evidence>
<keyword evidence="3" id="KW-0804">Transcription</keyword>
<organism evidence="6 7">
    <name type="scientific">Jiangella rhizosphaerae</name>
    <dbReference type="NCBI Taxonomy" id="2293569"/>
    <lineage>
        <taxon>Bacteria</taxon>
        <taxon>Bacillati</taxon>
        <taxon>Actinomycetota</taxon>
        <taxon>Actinomycetes</taxon>
        <taxon>Jiangellales</taxon>
        <taxon>Jiangellaceae</taxon>
        <taxon>Jiangella</taxon>
    </lineage>
</organism>
<dbReference type="OrthoDB" id="3784817at2"/>
<keyword evidence="7" id="KW-1185">Reference proteome</keyword>
<dbReference type="Pfam" id="PF00440">
    <property type="entry name" value="TetR_N"/>
    <property type="match status" value="1"/>
</dbReference>
<dbReference type="SUPFAM" id="SSF48498">
    <property type="entry name" value="Tetracyclin repressor-like, C-terminal domain"/>
    <property type="match status" value="1"/>
</dbReference>
<proteinExistence type="predicted"/>
<dbReference type="GO" id="GO:0000976">
    <property type="term" value="F:transcription cis-regulatory region binding"/>
    <property type="evidence" value="ECO:0007669"/>
    <property type="project" value="TreeGrafter"/>
</dbReference>
<dbReference type="PROSITE" id="PS50977">
    <property type="entry name" value="HTH_TETR_2"/>
    <property type="match status" value="1"/>
</dbReference>
<dbReference type="PANTHER" id="PTHR30055:SF220">
    <property type="entry name" value="TETR-FAMILY REGULATORY PROTEIN"/>
    <property type="match status" value="1"/>
</dbReference>
<dbReference type="Proteomes" id="UP000284057">
    <property type="component" value="Unassembled WGS sequence"/>
</dbReference>